<protein>
    <recommendedName>
        <fullName evidence="6">Peptidyl-tRNA hydrolase</fullName>
    </recommendedName>
</protein>
<dbReference type="Proteomes" id="UP000179880">
    <property type="component" value="Unassembled WGS sequence"/>
</dbReference>
<keyword evidence="3" id="KW-0694">RNA-binding</keyword>
<name>A0A1F6WLH1_9BACT</name>
<dbReference type="AlphaFoldDB" id="A0A1F6WLH1"/>
<dbReference type="CDD" id="cd00462">
    <property type="entry name" value="PTH"/>
    <property type="match status" value="1"/>
</dbReference>
<dbReference type="EMBL" id="MFUH01000005">
    <property type="protein sequence ID" value="OGI82718.1"/>
    <property type="molecule type" value="Genomic_DNA"/>
</dbReference>
<dbReference type="PANTHER" id="PTHR17224">
    <property type="entry name" value="PEPTIDYL-TRNA HYDROLASE"/>
    <property type="match status" value="1"/>
</dbReference>
<proteinExistence type="predicted"/>
<dbReference type="InterPro" id="IPR001328">
    <property type="entry name" value="Pept_tRNA_hydro"/>
</dbReference>
<sequence length="193" mass="21276">MFIIGLGNPGEKYKNNRHNAGRLVLQFIADRQGIEWKENKKLHALETNAKFDKSKAVFILPEGMMNNSGKSVASLIKSKKDLMGLVVLHDDLDLPLGSIKISFARGSGGHRGVESIMRALKTREFARVRLGISPATPSGKLKKPQGEKAVINFILSDFKPAELTMLKKVSKTVEEALGAFATEGRERAMNLFN</sequence>
<gene>
    <name evidence="4" type="ORF">A3B93_01055</name>
</gene>
<reference evidence="4 5" key="1">
    <citation type="journal article" date="2016" name="Nat. Commun.">
        <title>Thousands of microbial genomes shed light on interconnected biogeochemical processes in an aquifer system.</title>
        <authorList>
            <person name="Anantharaman K."/>
            <person name="Brown C.T."/>
            <person name="Hug L.A."/>
            <person name="Sharon I."/>
            <person name="Castelle C.J."/>
            <person name="Probst A.J."/>
            <person name="Thomas B.C."/>
            <person name="Singh A."/>
            <person name="Wilkins M.J."/>
            <person name="Karaoz U."/>
            <person name="Brodie E.L."/>
            <person name="Williams K.H."/>
            <person name="Hubbard S.S."/>
            <person name="Banfield J.F."/>
        </authorList>
    </citation>
    <scope>NUCLEOTIDE SEQUENCE [LARGE SCALE GENOMIC DNA]</scope>
</reference>
<evidence type="ECO:0000256" key="1">
    <source>
        <dbReference type="ARBA" id="ARBA00022555"/>
    </source>
</evidence>
<dbReference type="SUPFAM" id="SSF53178">
    <property type="entry name" value="Peptidyl-tRNA hydrolase-like"/>
    <property type="match status" value="1"/>
</dbReference>
<organism evidence="4 5">
    <name type="scientific">Candidatus Nomurabacteria bacterium RIFCSPHIGHO2_02_FULL_42_24</name>
    <dbReference type="NCBI Taxonomy" id="1801757"/>
    <lineage>
        <taxon>Bacteria</taxon>
        <taxon>Candidatus Nomuraibacteriota</taxon>
    </lineage>
</organism>
<comment type="caution">
    <text evidence="4">The sequence shown here is derived from an EMBL/GenBank/DDBJ whole genome shotgun (WGS) entry which is preliminary data.</text>
</comment>
<evidence type="ECO:0008006" key="6">
    <source>
        <dbReference type="Google" id="ProtNLM"/>
    </source>
</evidence>
<dbReference type="Pfam" id="PF01195">
    <property type="entry name" value="Pept_tRNA_hydro"/>
    <property type="match status" value="1"/>
</dbReference>
<evidence type="ECO:0000256" key="3">
    <source>
        <dbReference type="ARBA" id="ARBA00022884"/>
    </source>
</evidence>
<dbReference type="PANTHER" id="PTHR17224:SF1">
    <property type="entry name" value="PEPTIDYL-TRNA HYDROLASE"/>
    <property type="match status" value="1"/>
</dbReference>
<dbReference type="GO" id="GO:0004045">
    <property type="term" value="F:peptidyl-tRNA hydrolase activity"/>
    <property type="evidence" value="ECO:0007669"/>
    <property type="project" value="InterPro"/>
</dbReference>
<evidence type="ECO:0000256" key="2">
    <source>
        <dbReference type="ARBA" id="ARBA00022801"/>
    </source>
</evidence>
<dbReference type="Gene3D" id="3.40.50.1470">
    <property type="entry name" value="Peptidyl-tRNA hydrolase"/>
    <property type="match status" value="1"/>
</dbReference>
<keyword evidence="2" id="KW-0378">Hydrolase</keyword>
<keyword evidence="1" id="KW-0820">tRNA-binding</keyword>
<dbReference type="NCBIfam" id="TIGR00447">
    <property type="entry name" value="pth"/>
    <property type="match status" value="1"/>
</dbReference>
<evidence type="ECO:0000313" key="4">
    <source>
        <dbReference type="EMBL" id="OGI82718.1"/>
    </source>
</evidence>
<dbReference type="InterPro" id="IPR036416">
    <property type="entry name" value="Pept_tRNA_hydro_sf"/>
</dbReference>
<dbReference type="GO" id="GO:0000049">
    <property type="term" value="F:tRNA binding"/>
    <property type="evidence" value="ECO:0007669"/>
    <property type="project" value="UniProtKB-KW"/>
</dbReference>
<evidence type="ECO:0000313" key="5">
    <source>
        <dbReference type="Proteomes" id="UP000179880"/>
    </source>
</evidence>
<accession>A0A1F6WLH1</accession>